<gene>
    <name evidence="1" type="ORF">GCM10010842_36750</name>
</gene>
<dbReference type="Proteomes" id="UP000645517">
    <property type="component" value="Unassembled WGS sequence"/>
</dbReference>
<accession>A0ABQ2JID6</accession>
<dbReference type="EMBL" id="BMOR01000032">
    <property type="protein sequence ID" value="GGN46307.1"/>
    <property type="molecule type" value="Genomic_DNA"/>
</dbReference>
<protein>
    <recommendedName>
        <fullName evidence="3">DUF2993 domain-containing protein</fullName>
    </recommendedName>
</protein>
<comment type="caution">
    <text evidence="1">The sequence shown here is derived from an EMBL/GenBank/DDBJ whole genome shotgun (WGS) entry which is preliminary data.</text>
</comment>
<reference evidence="2" key="1">
    <citation type="journal article" date="2019" name="Int. J. Syst. Evol. Microbiol.">
        <title>The Global Catalogue of Microorganisms (GCM) 10K type strain sequencing project: providing services to taxonomists for standard genome sequencing and annotation.</title>
        <authorList>
            <consortium name="The Broad Institute Genomics Platform"/>
            <consortium name="The Broad Institute Genome Sequencing Center for Infectious Disease"/>
            <person name="Wu L."/>
            <person name="Ma J."/>
        </authorList>
    </citation>
    <scope>NUCLEOTIDE SEQUENCE [LARGE SCALE GENOMIC DNA]</scope>
    <source>
        <strain evidence="2">JCM 16918</strain>
    </source>
</reference>
<evidence type="ECO:0000313" key="2">
    <source>
        <dbReference type="Proteomes" id="UP000645517"/>
    </source>
</evidence>
<evidence type="ECO:0008006" key="3">
    <source>
        <dbReference type="Google" id="ProtNLM"/>
    </source>
</evidence>
<proteinExistence type="predicted"/>
<organism evidence="1 2">
    <name type="scientific">Deinococcus daejeonensis</name>
    <dbReference type="NCBI Taxonomy" id="1007098"/>
    <lineage>
        <taxon>Bacteria</taxon>
        <taxon>Thermotogati</taxon>
        <taxon>Deinococcota</taxon>
        <taxon>Deinococci</taxon>
        <taxon>Deinococcales</taxon>
        <taxon>Deinococcaceae</taxon>
        <taxon>Deinococcus</taxon>
    </lineage>
</organism>
<evidence type="ECO:0000313" key="1">
    <source>
        <dbReference type="EMBL" id="GGN46307.1"/>
    </source>
</evidence>
<keyword evidence="2" id="KW-1185">Reference proteome</keyword>
<sequence length="310" mass="32968">MQFRVVNETDGIRISCPDTAPTFTRVGAVTMPRGGAWRVSRAETREAGVSPLCRARGWVGIRRKWHPRVGRAAYAGAMRRRTVAVWAALLTGGAGAQADAPVLRGTVPDWEGGAGSVGVLLPFPGGDDRHIQAARGTLGAAGELTLTLPDPARLAGALVPLAEWLNLEPLGCVTRSGKITLGDPAAQVFPLNELRVAAAGRTFPSVGSIVGEDLWQPATILNSEVDLLDGQPDMDGRLRFQRLVFSAADVTVSGEARCVPEQAMPERLSVNLPLKAGWNVVQEDVDYTGEDATRALTLAPPDTVTVWQAR</sequence>
<name>A0ABQ2JID6_9DEIO</name>